<feature type="region of interest" description="Disordered" evidence="1">
    <location>
        <begin position="69"/>
        <end position="89"/>
    </location>
</feature>
<sequence length="123" mass="13756">MAYVQAQPLPLDVSCAPWKATRSNEQNALLFGVLYPPIAEAMGYDVDDIHQYACGTFFGWVDRKVPKTPNNPAGLESVPFRSTTRDENGRRQVIDKKRFSEFVAHVERIAAKAGVFIPMEKVA</sequence>
<organism evidence="2 3">
    <name type="scientific">Lysobacter dokdonensis DS-58</name>
    <dbReference type="NCBI Taxonomy" id="1300345"/>
    <lineage>
        <taxon>Bacteria</taxon>
        <taxon>Pseudomonadati</taxon>
        <taxon>Pseudomonadota</taxon>
        <taxon>Gammaproteobacteria</taxon>
        <taxon>Lysobacterales</taxon>
        <taxon>Lysobacteraceae</taxon>
        <taxon>Noviluteimonas</taxon>
    </lineage>
</organism>
<dbReference type="AlphaFoldDB" id="A0A0A2WMC7"/>
<name>A0A0A2WMC7_9GAMM</name>
<dbReference type="eggNOG" id="ENOG50313NT">
    <property type="taxonomic scope" value="Bacteria"/>
</dbReference>
<evidence type="ECO:0000256" key="1">
    <source>
        <dbReference type="SAM" id="MobiDB-lite"/>
    </source>
</evidence>
<dbReference type="PATRIC" id="fig|1300345.3.peg.970"/>
<comment type="caution">
    <text evidence="2">The sequence shown here is derived from an EMBL/GenBank/DDBJ whole genome shotgun (WGS) entry which is preliminary data.</text>
</comment>
<gene>
    <name evidence="2" type="ORF">LF41_2399</name>
</gene>
<proteinExistence type="predicted"/>
<dbReference type="Proteomes" id="UP000030518">
    <property type="component" value="Unassembled WGS sequence"/>
</dbReference>
<evidence type="ECO:0000313" key="2">
    <source>
        <dbReference type="EMBL" id="KGQ19892.1"/>
    </source>
</evidence>
<accession>A0A0A2WMC7</accession>
<evidence type="ECO:0000313" key="3">
    <source>
        <dbReference type="Proteomes" id="UP000030518"/>
    </source>
</evidence>
<dbReference type="EMBL" id="JRKJ01000005">
    <property type="protein sequence ID" value="KGQ19892.1"/>
    <property type="molecule type" value="Genomic_DNA"/>
</dbReference>
<dbReference type="STRING" id="1300345.LF41_2399"/>
<keyword evidence="3" id="KW-1185">Reference proteome</keyword>
<protein>
    <submittedName>
        <fullName evidence="2">Uncharacterized protein</fullName>
    </submittedName>
</protein>
<reference evidence="2 3" key="1">
    <citation type="submission" date="2014-09" db="EMBL/GenBank/DDBJ databases">
        <title>Genome sequences of Lysobacter dokdonensis DS-58.</title>
        <authorList>
            <person name="Kim J.F."/>
            <person name="Kwak M.-J."/>
        </authorList>
    </citation>
    <scope>NUCLEOTIDE SEQUENCE [LARGE SCALE GENOMIC DNA]</scope>
    <source>
        <strain evidence="2 3">DS-58</strain>
    </source>
</reference>